<keyword evidence="9" id="KW-0732">Signal</keyword>
<accession>A0ABT6CCX3</accession>
<dbReference type="Gene3D" id="3.30.350.10">
    <property type="entry name" value="Subtilisin inhibitor-like"/>
    <property type="match status" value="1"/>
</dbReference>
<dbReference type="InterPro" id="IPR000691">
    <property type="entry name" value="Prot_inh_I16_SSI"/>
</dbReference>
<feature type="domain" description="Subtilisin inhibitor" evidence="10">
    <location>
        <begin position="44"/>
        <end position="117"/>
    </location>
</feature>
<keyword evidence="12" id="KW-1185">Reference proteome</keyword>
<evidence type="ECO:0000256" key="7">
    <source>
        <dbReference type="ARBA" id="ARBA00023157"/>
    </source>
</evidence>
<evidence type="ECO:0000256" key="3">
    <source>
        <dbReference type="ARBA" id="ARBA00011738"/>
    </source>
</evidence>
<feature type="signal peptide" evidence="9">
    <location>
        <begin position="1"/>
        <end position="27"/>
    </location>
</feature>
<dbReference type="Proteomes" id="UP001528912">
    <property type="component" value="Unassembled WGS sequence"/>
</dbReference>
<keyword evidence="5 8" id="KW-0646">Protease inhibitor</keyword>
<dbReference type="InterPro" id="IPR023549">
    <property type="entry name" value="Subtilisin_inhibitor"/>
</dbReference>
<comment type="subunit">
    <text evidence="3">Homodimer.</text>
</comment>
<dbReference type="EMBL" id="JAROAV010000052">
    <property type="protein sequence ID" value="MDF8266237.1"/>
    <property type="molecule type" value="Genomic_DNA"/>
</dbReference>
<evidence type="ECO:0000256" key="8">
    <source>
        <dbReference type="RuleBase" id="RU003471"/>
    </source>
</evidence>
<proteinExistence type="inferred from homology"/>
<feature type="chain" id="PRO_5046351174" evidence="9">
    <location>
        <begin position="28"/>
        <end position="131"/>
    </location>
</feature>
<gene>
    <name evidence="11" type="ORF">P4R38_18450</name>
</gene>
<dbReference type="SUPFAM" id="SSF55399">
    <property type="entry name" value="Subtilisin inhibitor"/>
    <property type="match status" value="1"/>
</dbReference>
<dbReference type="RefSeq" id="WP_275240130.1">
    <property type="nucleotide sequence ID" value="NZ_JARFJC010000046.1"/>
</dbReference>
<evidence type="ECO:0000259" key="10">
    <source>
        <dbReference type="Pfam" id="PF00720"/>
    </source>
</evidence>
<dbReference type="Pfam" id="PF00720">
    <property type="entry name" value="SSI"/>
    <property type="match status" value="1"/>
</dbReference>
<comment type="similarity">
    <text evidence="2 8">Belongs to the protease inhibitor I16 (SSI) family.</text>
</comment>
<keyword evidence="6 8" id="KW-0722">Serine protease inhibitor</keyword>
<protein>
    <submittedName>
        <fullName evidence="11">SSI family serine proteinase inhibitor</fullName>
    </submittedName>
</protein>
<name>A0ABT6CCX3_9MICO</name>
<evidence type="ECO:0000256" key="4">
    <source>
        <dbReference type="ARBA" id="ARBA00022525"/>
    </source>
</evidence>
<keyword evidence="4" id="KW-0964">Secreted</keyword>
<keyword evidence="7" id="KW-1015">Disulfide bond</keyword>
<evidence type="ECO:0000256" key="5">
    <source>
        <dbReference type="ARBA" id="ARBA00022690"/>
    </source>
</evidence>
<comment type="subcellular location">
    <subcellularLocation>
        <location evidence="1">Secreted</location>
    </subcellularLocation>
</comment>
<comment type="caution">
    <text evidence="11">The sequence shown here is derived from an EMBL/GenBank/DDBJ whole genome shotgun (WGS) entry which is preliminary data.</text>
</comment>
<evidence type="ECO:0000313" key="11">
    <source>
        <dbReference type="EMBL" id="MDF8266237.1"/>
    </source>
</evidence>
<evidence type="ECO:0000256" key="2">
    <source>
        <dbReference type="ARBA" id="ARBA00010472"/>
    </source>
</evidence>
<evidence type="ECO:0000256" key="1">
    <source>
        <dbReference type="ARBA" id="ARBA00004613"/>
    </source>
</evidence>
<organism evidence="11 12">
    <name type="scientific">Luteipulveratus flavus</name>
    <dbReference type="NCBI Taxonomy" id="3031728"/>
    <lineage>
        <taxon>Bacteria</taxon>
        <taxon>Bacillati</taxon>
        <taxon>Actinomycetota</taxon>
        <taxon>Actinomycetes</taxon>
        <taxon>Micrococcales</taxon>
        <taxon>Dermacoccaceae</taxon>
        <taxon>Luteipulveratus</taxon>
    </lineage>
</organism>
<evidence type="ECO:0000256" key="6">
    <source>
        <dbReference type="ARBA" id="ARBA00022900"/>
    </source>
</evidence>
<dbReference type="InterPro" id="IPR036819">
    <property type="entry name" value="Subtilisin_inhibitor-like_sf"/>
</dbReference>
<evidence type="ECO:0000313" key="12">
    <source>
        <dbReference type="Proteomes" id="UP001528912"/>
    </source>
</evidence>
<reference evidence="11 12" key="1">
    <citation type="submission" date="2023-03" db="EMBL/GenBank/DDBJ databases">
        <title>YIM 133296 draft genome.</title>
        <authorList>
            <person name="Xiong L."/>
        </authorList>
    </citation>
    <scope>NUCLEOTIDE SEQUENCE [LARGE SCALE GENOMIC DNA]</scope>
    <source>
        <strain evidence="11 12">YIM 133296</strain>
    </source>
</reference>
<dbReference type="PRINTS" id="PR00294">
    <property type="entry name" value="SSBTLNINHBTR"/>
</dbReference>
<sequence>MKKLHTVLAAAAIAAAPAVVAPTTAHADVVPTYVRLNLQVTDAAGHSTYGSLRCNPAGGFHKDPAAACSELIKVNGEPQHLFVHPEVMCTRDYRPVTARMTGYWGDRMVSYTKTFGNACNMWAATGPVFAI</sequence>
<evidence type="ECO:0000256" key="9">
    <source>
        <dbReference type="SAM" id="SignalP"/>
    </source>
</evidence>